<accession>A0A179SB43</accession>
<sequence>MPKSHVTFVKEFASCPSMKNLLFSRSTVSNASSGEADHSGIFLPQYMRMWLCMYPVSRISASAIPSSKSVSYISE</sequence>
<protein>
    <submittedName>
        <fullName evidence="1">Uncharacterized protein</fullName>
    </submittedName>
</protein>
<gene>
    <name evidence="1" type="ORF">A5481_12190</name>
</gene>
<dbReference type="Proteomes" id="UP000078316">
    <property type="component" value="Unassembled WGS sequence"/>
</dbReference>
<dbReference type="EMBL" id="LWHQ01000021">
    <property type="protein sequence ID" value="OAS24848.1"/>
    <property type="molecule type" value="Genomic_DNA"/>
</dbReference>
<name>A0A179SB43_9HYPH</name>
<organism evidence="1 2">
    <name type="scientific">Methylobacterium platani</name>
    <dbReference type="NCBI Taxonomy" id="427683"/>
    <lineage>
        <taxon>Bacteria</taxon>
        <taxon>Pseudomonadati</taxon>
        <taxon>Pseudomonadota</taxon>
        <taxon>Alphaproteobacteria</taxon>
        <taxon>Hyphomicrobiales</taxon>
        <taxon>Methylobacteriaceae</taxon>
        <taxon>Methylobacterium</taxon>
    </lineage>
</organism>
<evidence type="ECO:0000313" key="1">
    <source>
        <dbReference type="EMBL" id="OAS24848.1"/>
    </source>
</evidence>
<proteinExistence type="predicted"/>
<evidence type="ECO:0000313" key="2">
    <source>
        <dbReference type="Proteomes" id="UP000078316"/>
    </source>
</evidence>
<comment type="caution">
    <text evidence="1">The sequence shown here is derived from an EMBL/GenBank/DDBJ whole genome shotgun (WGS) entry which is preliminary data.</text>
</comment>
<reference evidence="1 2" key="1">
    <citation type="submission" date="2016-04" db="EMBL/GenBank/DDBJ databases">
        <authorList>
            <person name="Evans L.H."/>
            <person name="Alamgir A."/>
            <person name="Owens N."/>
            <person name="Weber N.D."/>
            <person name="Virtaneva K."/>
            <person name="Barbian K."/>
            <person name="Babar A."/>
            <person name="Rosenke K."/>
        </authorList>
    </citation>
    <scope>NUCLEOTIDE SEQUENCE [LARGE SCALE GENOMIC DNA]</scope>
    <source>
        <strain evidence="1 2">PMB02</strain>
    </source>
</reference>
<dbReference type="AlphaFoldDB" id="A0A179SB43"/>